<protein>
    <recommendedName>
        <fullName evidence="2">Armadillo repeat-containing domain-containing protein</fullName>
    </recommendedName>
</protein>
<dbReference type="GO" id="GO:0032053">
    <property type="term" value="P:ciliary basal body organization"/>
    <property type="evidence" value="ECO:0007669"/>
    <property type="project" value="TreeGrafter"/>
</dbReference>
<reference evidence="1" key="1">
    <citation type="journal article" date="2012" name="Nat. Genet.">
        <title>Whole-genome sequence of Schistosoma haematobium.</title>
        <authorList>
            <person name="Young N.D."/>
            <person name="Jex A.R."/>
            <person name="Li B."/>
            <person name="Liu S."/>
            <person name="Yang L."/>
            <person name="Xiong Z."/>
            <person name="Li Y."/>
            <person name="Cantacessi C."/>
            <person name="Hall R.S."/>
            <person name="Xu X."/>
            <person name="Chen F."/>
            <person name="Wu X."/>
            <person name="Zerlotini A."/>
            <person name="Oliveira G."/>
            <person name="Hofmann A."/>
            <person name="Zhang G."/>
            <person name="Fang X."/>
            <person name="Kang Y."/>
            <person name="Campbell B.E."/>
            <person name="Loukas A."/>
            <person name="Ranganathan S."/>
            <person name="Rollinson D."/>
            <person name="Rinaldi G."/>
            <person name="Brindley P.J."/>
            <person name="Yang H."/>
            <person name="Wang J."/>
            <person name="Wang J."/>
            <person name="Gasser R.B."/>
        </authorList>
    </citation>
    <scope>NUCLEOTIDE SEQUENCE [LARGE SCALE GENOMIC DNA]</scope>
</reference>
<dbReference type="PANTHER" id="PTHR31691">
    <property type="entry name" value="ROTATIN"/>
    <property type="match status" value="1"/>
</dbReference>
<evidence type="ECO:0000313" key="1">
    <source>
        <dbReference type="EMBL" id="KGB34309.1"/>
    </source>
</evidence>
<dbReference type="GO" id="GO:0010457">
    <property type="term" value="P:centriole-centriole cohesion"/>
    <property type="evidence" value="ECO:0007669"/>
    <property type="project" value="TreeGrafter"/>
</dbReference>
<dbReference type="GO" id="GO:0005814">
    <property type="term" value="C:centriole"/>
    <property type="evidence" value="ECO:0007669"/>
    <property type="project" value="TreeGrafter"/>
</dbReference>
<dbReference type="InterPro" id="IPR016024">
    <property type="entry name" value="ARM-type_fold"/>
</dbReference>
<name>A0A094ZMW7_SCHHA</name>
<dbReference type="AlphaFoldDB" id="A0A094ZMW7"/>
<dbReference type="SUPFAM" id="SSF48371">
    <property type="entry name" value="ARM repeat"/>
    <property type="match status" value="1"/>
</dbReference>
<dbReference type="PANTHER" id="PTHR31691:SF1">
    <property type="entry name" value="ROTATIN"/>
    <property type="match status" value="1"/>
</dbReference>
<dbReference type="GO" id="GO:0007099">
    <property type="term" value="P:centriole replication"/>
    <property type="evidence" value="ECO:0007669"/>
    <property type="project" value="TreeGrafter"/>
</dbReference>
<gene>
    <name evidence="1" type="ORF">MS3_02515</name>
</gene>
<dbReference type="GO" id="GO:0005813">
    <property type="term" value="C:centrosome"/>
    <property type="evidence" value="ECO:0007669"/>
    <property type="project" value="InterPro"/>
</dbReference>
<dbReference type="InterPro" id="IPR030791">
    <property type="entry name" value="Rotatin"/>
</dbReference>
<proteinExistence type="predicted"/>
<dbReference type="GO" id="GO:0036064">
    <property type="term" value="C:ciliary basal body"/>
    <property type="evidence" value="ECO:0007669"/>
    <property type="project" value="InterPro"/>
</dbReference>
<accession>A0A094ZMW7</accession>
<dbReference type="EMBL" id="KL250601">
    <property type="protein sequence ID" value="KGB34309.1"/>
    <property type="molecule type" value="Genomic_DNA"/>
</dbReference>
<organism evidence="1">
    <name type="scientific">Schistosoma haematobium</name>
    <name type="common">Blood fluke</name>
    <dbReference type="NCBI Taxonomy" id="6185"/>
    <lineage>
        <taxon>Eukaryota</taxon>
        <taxon>Metazoa</taxon>
        <taxon>Spiralia</taxon>
        <taxon>Lophotrochozoa</taxon>
        <taxon>Platyhelminthes</taxon>
        <taxon>Trematoda</taxon>
        <taxon>Digenea</taxon>
        <taxon>Strigeidida</taxon>
        <taxon>Schistosomatoidea</taxon>
        <taxon>Schistosomatidae</taxon>
        <taxon>Schistosoma</taxon>
    </lineage>
</organism>
<sequence>MVWAPETKSFLLKSKILNHISELNPRTLIKSRRGHFILTLWLQLILNISFTKDGQHILFNQPNLPTILINCINHCKPDNRETALVILRNLCTHNFNVINCFRDILLDSHLDTNSLYSIRVVLSAIEAAIHNSKKILILHSGTARFYVYNQAFPRILWNFRILTGIP</sequence>
<evidence type="ECO:0008006" key="2">
    <source>
        <dbReference type="Google" id="ProtNLM"/>
    </source>
</evidence>